<feature type="domain" description="CCHC-type" evidence="3">
    <location>
        <begin position="157"/>
        <end position="171"/>
    </location>
</feature>
<evidence type="ECO:0000256" key="1">
    <source>
        <dbReference type="PROSITE-ProRule" id="PRU00047"/>
    </source>
</evidence>
<keyword evidence="5" id="KW-1185">Reference proteome</keyword>
<organism evidence="4 5">
    <name type="scientific">Porites evermanni</name>
    <dbReference type="NCBI Taxonomy" id="104178"/>
    <lineage>
        <taxon>Eukaryota</taxon>
        <taxon>Metazoa</taxon>
        <taxon>Cnidaria</taxon>
        <taxon>Anthozoa</taxon>
        <taxon>Hexacorallia</taxon>
        <taxon>Scleractinia</taxon>
        <taxon>Fungiina</taxon>
        <taxon>Poritidae</taxon>
        <taxon>Porites</taxon>
    </lineage>
</organism>
<keyword evidence="1" id="KW-0479">Metal-binding</keyword>
<accession>A0ABN8MH85</accession>
<gene>
    <name evidence="4" type="ORF">PEVE_00032816</name>
</gene>
<evidence type="ECO:0000256" key="2">
    <source>
        <dbReference type="SAM" id="MobiDB-lite"/>
    </source>
</evidence>
<feature type="compositionally biased region" description="Polar residues" evidence="2">
    <location>
        <begin position="307"/>
        <end position="318"/>
    </location>
</feature>
<proteinExistence type="predicted"/>
<reference evidence="4 5" key="1">
    <citation type="submission" date="2022-05" db="EMBL/GenBank/DDBJ databases">
        <authorList>
            <consortium name="Genoscope - CEA"/>
            <person name="William W."/>
        </authorList>
    </citation>
    <scope>NUCLEOTIDE SEQUENCE [LARGE SCALE GENOMIC DNA]</scope>
</reference>
<protein>
    <recommendedName>
        <fullName evidence="3">CCHC-type domain-containing protein</fullName>
    </recommendedName>
</protein>
<dbReference type="InterPro" id="IPR036875">
    <property type="entry name" value="Znf_CCHC_sf"/>
</dbReference>
<feature type="compositionally biased region" description="Low complexity" evidence="2">
    <location>
        <begin position="319"/>
        <end position="341"/>
    </location>
</feature>
<evidence type="ECO:0000259" key="3">
    <source>
        <dbReference type="PROSITE" id="PS50158"/>
    </source>
</evidence>
<feature type="region of interest" description="Disordered" evidence="2">
    <location>
        <begin position="306"/>
        <end position="343"/>
    </location>
</feature>
<dbReference type="SMART" id="SM00343">
    <property type="entry name" value="ZnF_C2HC"/>
    <property type="match status" value="2"/>
</dbReference>
<dbReference type="InterPro" id="IPR001878">
    <property type="entry name" value="Znf_CCHC"/>
</dbReference>
<sequence>MALRAFRRTVSLDVSQLAGSNDRKTVSTFIVEHFARHKIHAVQFIGTVAKVTFAVEASKQEAININGVQCAVWGGGPRAQDVLVYNYPVEGPEDPIRRALGVYGVIEEVKFCHWAHMPTVGDGVHIVHMVRREAIPRHMSIGEVCVKIAYVGQQQVCDLCDTPGHIARNCPYRNKCFQCGLKGHFSRNCPQLANYRDRDSILDELDPTPAEAAGRAVSAAGAAAAVPSESTDAPPRSDADSSDGVSVSSALVASATGAALDADIDLSNSELTPTGPPSSASSVWLLGKIKQRVGLHKKKDSKVLDNVNVSDTGNGIVQSSNAKTSTSNSNGNNNVSDISSNAKTSISGNNNVSDISSNAKTSISNGNSNVSDISNNAKTSSSESEYIGLGVLAGRENNSDMELECALAQSVLGWIQSLMFCASSLCPSLLCRHVLFGFSASELAVSTDNVGRFVMC</sequence>
<feature type="region of interest" description="Disordered" evidence="2">
    <location>
        <begin position="221"/>
        <end position="245"/>
    </location>
</feature>
<keyword evidence="1" id="KW-0862">Zinc</keyword>
<keyword evidence="1" id="KW-0863">Zinc-finger</keyword>
<evidence type="ECO:0000313" key="4">
    <source>
        <dbReference type="EMBL" id="CAH3027958.1"/>
    </source>
</evidence>
<dbReference type="EMBL" id="CALNXI010000481">
    <property type="protein sequence ID" value="CAH3027958.1"/>
    <property type="molecule type" value="Genomic_DNA"/>
</dbReference>
<feature type="domain" description="CCHC-type" evidence="3">
    <location>
        <begin position="175"/>
        <end position="191"/>
    </location>
</feature>
<dbReference type="SUPFAM" id="SSF57756">
    <property type="entry name" value="Retrovirus zinc finger-like domains"/>
    <property type="match status" value="1"/>
</dbReference>
<dbReference type="Pfam" id="PF00098">
    <property type="entry name" value="zf-CCHC"/>
    <property type="match status" value="1"/>
</dbReference>
<dbReference type="Gene3D" id="4.10.60.10">
    <property type="entry name" value="Zinc finger, CCHC-type"/>
    <property type="match status" value="1"/>
</dbReference>
<dbReference type="Proteomes" id="UP001159427">
    <property type="component" value="Unassembled WGS sequence"/>
</dbReference>
<dbReference type="PROSITE" id="PS50158">
    <property type="entry name" value="ZF_CCHC"/>
    <property type="match status" value="2"/>
</dbReference>
<evidence type="ECO:0000313" key="5">
    <source>
        <dbReference type="Proteomes" id="UP001159427"/>
    </source>
</evidence>
<name>A0ABN8MH85_9CNID</name>
<comment type="caution">
    <text evidence="4">The sequence shown here is derived from an EMBL/GenBank/DDBJ whole genome shotgun (WGS) entry which is preliminary data.</text>
</comment>